<dbReference type="Pfam" id="PF02626">
    <property type="entry name" value="CT_A_B"/>
    <property type="match status" value="1"/>
</dbReference>
<dbReference type="Gene3D" id="2.40.100.10">
    <property type="entry name" value="Cyclophilin-like"/>
    <property type="match status" value="1"/>
</dbReference>
<feature type="region of interest" description="Disordered" evidence="4">
    <location>
        <begin position="144"/>
        <end position="165"/>
    </location>
</feature>
<dbReference type="EMBL" id="JAYLLH010000007">
    <property type="protein sequence ID" value="MEC3861006.1"/>
    <property type="molecule type" value="Genomic_DNA"/>
</dbReference>
<evidence type="ECO:0000256" key="4">
    <source>
        <dbReference type="SAM" id="MobiDB-lite"/>
    </source>
</evidence>
<evidence type="ECO:0000313" key="7">
    <source>
        <dbReference type="Proteomes" id="UP001348149"/>
    </source>
</evidence>
<evidence type="ECO:0000259" key="5">
    <source>
        <dbReference type="SMART" id="SM00797"/>
    </source>
</evidence>
<dbReference type="PANTHER" id="PTHR43309:SF5">
    <property type="entry name" value="5-OXOPROLINASE SUBUNIT C"/>
    <property type="match status" value="1"/>
</dbReference>
<sequence length="336" mass="34740">MSLTVLACGPGTTVQDMGRPGALEFGLSRGGAADRLALAEGAALVGNPPDCAALELVLAGGRFRAETDLRLALTGASMPLSVDGAAVPAYTSFALRKGAVLDIGAARAGVYGYLHVAGGIVTPERLGSRSAHLPAGLGKALAAGDTLPTGPAPNGDTDLTLTPEPRLSGGEIRVVESAQSRHFADQLDRFQATEFTRDAHGNRMGVRMASDGPGFAAQGGLRILSEIVVPGDIQITGDGTPFVLLADCQTTGGYPRLATVIPCDLPRIAQAAPGTKLRFRVVTLDDALQAEAAFARHLKALPGQVAPRFRHPADIPDLLGYHLISGVITGHEEEHE</sequence>
<dbReference type="RefSeq" id="WP_326296662.1">
    <property type="nucleotide sequence ID" value="NZ_JAYLLH010000007.1"/>
</dbReference>
<reference evidence="6 7" key="1">
    <citation type="submission" date="2024-01" db="EMBL/GenBank/DDBJ databases">
        <title>Mesobacterium rodlantinim sp. nov., isolated from shallow sea hydrothermal systems off Kueishantao Island.</title>
        <authorList>
            <person name="Su Z."/>
            <person name="Tang K."/>
        </authorList>
    </citation>
    <scope>NUCLEOTIDE SEQUENCE [LARGE SCALE GENOMIC DNA]</scope>
    <source>
        <strain evidence="6 7">TK19101</strain>
    </source>
</reference>
<dbReference type="InterPro" id="IPR003778">
    <property type="entry name" value="CT_A_B"/>
</dbReference>
<dbReference type="SMART" id="SM00797">
    <property type="entry name" value="AHS2"/>
    <property type="match status" value="1"/>
</dbReference>
<accession>A0ABU6HGC0</accession>
<keyword evidence="2" id="KW-0378">Hydrolase</keyword>
<dbReference type="InterPro" id="IPR052708">
    <property type="entry name" value="PxpC"/>
</dbReference>
<dbReference type="Proteomes" id="UP001348149">
    <property type="component" value="Unassembled WGS sequence"/>
</dbReference>
<name>A0ABU6HGC0_9RHOB</name>
<dbReference type="PANTHER" id="PTHR43309">
    <property type="entry name" value="5-OXOPROLINASE SUBUNIT C"/>
    <property type="match status" value="1"/>
</dbReference>
<keyword evidence="7" id="KW-1185">Reference proteome</keyword>
<evidence type="ECO:0000256" key="3">
    <source>
        <dbReference type="ARBA" id="ARBA00022840"/>
    </source>
</evidence>
<gene>
    <name evidence="6" type="ORF">VK792_06890</name>
</gene>
<comment type="caution">
    <text evidence="6">The sequence shown here is derived from an EMBL/GenBank/DDBJ whole genome shotgun (WGS) entry which is preliminary data.</text>
</comment>
<protein>
    <submittedName>
        <fullName evidence="6">Biotin-dependent carboxyltransferase family protein</fullName>
    </submittedName>
</protein>
<dbReference type="SUPFAM" id="SSF50891">
    <property type="entry name" value="Cyclophilin-like"/>
    <property type="match status" value="1"/>
</dbReference>
<feature type="domain" description="Carboxyltransferase" evidence="5">
    <location>
        <begin position="24"/>
        <end position="297"/>
    </location>
</feature>
<evidence type="ECO:0000256" key="1">
    <source>
        <dbReference type="ARBA" id="ARBA00022741"/>
    </source>
</evidence>
<evidence type="ECO:0000256" key="2">
    <source>
        <dbReference type="ARBA" id="ARBA00022801"/>
    </source>
</evidence>
<proteinExistence type="predicted"/>
<keyword evidence="3" id="KW-0067">ATP-binding</keyword>
<evidence type="ECO:0000313" key="6">
    <source>
        <dbReference type="EMBL" id="MEC3861006.1"/>
    </source>
</evidence>
<keyword evidence="1" id="KW-0547">Nucleotide-binding</keyword>
<dbReference type="InterPro" id="IPR029000">
    <property type="entry name" value="Cyclophilin-like_dom_sf"/>
</dbReference>
<organism evidence="6 7">
    <name type="scientific">Mesobacterium hydrothermale</name>
    <dbReference type="NCBI Taxonomy" id="3111907"/>
    <lineage>
        <taxon>Bacteria</taxon>
        <taxon>Pseudomonadati</taxon>
        <taxon>Pseudomonadota</taxon>
        <taxon>Alphaproteobacteria</taxon>
        <taxon>Rhodobacterales</taxon>
        <taxon>Roseobacteraceae</taxon>
        <taxon>Mesobacterium</taxon>
    </lineage>
</organism>